<dbReference type="Proteomes" id="UP000772618">
    <property type="component" value="Unassembled WGS sequence"/>
</dbReference>
<comment type="caution">
    <text evidence="6">The sequence shown here is derived from an EMBL/GenBank/DDBJ whole genome shotgun (WGS) entry which is preliminary data.</text>
</comment>
<dbReference type="PROSITE" id="PS00622">
    <property type="entry name" value="HTH_LUXR_1"/>
    <property type="match status" value="1"/>
</dbReference>
<keyword evidence="4" id="KW-0804">Transcription</keyword>
<keyword evidence="7" id="KW-1185">Reference proteome</keyword>
<evidence type="ECO:0000313" key="6">
    <source>
        <dbReference type="EMBL" id="MBT1701954.1"/>
    </source>
</evidence>
<dbReference type="SUPFAM" id="SSF88659">
    <property type="entry name" value="Sigma3 and sigma4 domains of RNA polymerase sigma factors"/>
    <property type="match status" value="1"/>
</dbReference>
<keyword evidence="3" id="KW-0731">Sigma factor</keyword>
<evidence type="ECO:0000256" key="4">
    <source>
        <dbReference type="ARBA" id="ARBA00023163"/>
    </source>
</evidence>
<dbReference type="InterPro" id="IPR000792">
    <property type="entry name" value="Tscrpt_reg_LuxR_C"/>
</dbReference>
<dbReference type="InterPro" id="IPR007627">
    <property type="entry name" value="RNA_pol_sigma70_r2"/>
</dbReference>
<dbReference type="Pfam" id="PF08281">
    <property type="entry name" value="Sigma70_r4_2"/>
    <property type="match status" value="1"/>
</dbReference>
<dbReference type="InterPro" id="IPR039425">
    <property type="entry name" value="RNA_pol_sigma-70-like"/>
</dbReference>
<protein>
    <submittedName>
        <fullName evidence="6">RNA polymerase sigma-70 factor</fullName>
    </submittedName>
</protein>
<dbReference type="Pfam" id="PF04542">
    <property type="entry name" value="Sigma70_r2"/>
    <property type="match status" value="1"/>
</dbReference>
<dbReference type="InterPro" id="IPR013324">
    <property type="entry name" value="RNA_pol_sigma_r3/r4-like"/>
</dbReference>
<dbReference type="InterPro" id="IPR013325">
    <property type="entry name" value="RNA_pol_sigma_r2"/>
</dbReference>
<dbReference type="PANTHER" id="PTHR43133">
    <property type="entry name" value="RNA POLYMERASE ECF-TYPE SIGMA FACTO"/>
    <property type="match status" value="1"/>
</dbReference>
<dbReference type="NCBIfam" id="TIGR02985">
    <property type="entry name" value="Sig70_bacteroi1"/>
    <property type="match status" value="1"/>
</dbReference>
<evidence type="ECO:0000256" key="3">
    <source>
        <dbReference type="ARBA" id="ARBA00023082"/>
    </source>
</evidence>
<comment type="similarity">
    <text evidence="1">Belongs to the sigma-70 factor family. ECF subfamily.</text>
</comment>
<evidence type="ECO:0000259" key="5">
    <source>
        <dbReference type="PROSITE" id="PS00622"/>
    </source>
</evidence>
<accession>A0ABS5VM75</accession>
<dbReference type="InterPro" id="IPR014327">
    <property type="entry name" value="RNA_pol_sigma70_bacteroid"/>
</dbReference>
<reference evidence="6 7" key="1">
    <citation type="submission" date="2021-05" db="EMBL/GenBank/DDBJ databases">
        <title>A Polyphasic approach of four new species of the genus Ohtaekwangia: Ohtaekwangia histidinii sp. nov., Ohtaekwangia cretensis sp. nov., Ohtaekwangia indiensis sp. nov., Ohtaekwangia reichenbachii sp. nov. from diverse environment.</title>
        <authorList>
            <person name="Octaviana S."/>
        </authorList>
    </citation>
    <scope>NUCLEOTIDE SEQUENCE [LARGE SCALE GENOMIC DNA]</scope>
    <source>
        <strain evidence="6 7">PWU20</strain>
    </source>
</reference>
<dbReference type="PANTHER" id="PTHR43133:SF46">
    <property type="entry name" value="RNA POLYMERASE SIGMA-70 FACTOR ECF SUBFAMILY"/>
    <property type="match status" value="1"/>
</dbReference>
<dbReference type="SUPFAM" id="SSF88946">
    <property type="entry name" value="Sigma2 domain of RNA polymerase sigma factors"/>
    <property type="match status" value="1"/>
</dbReference>
<keyword evidence="2" id="KW-0805">Transcription regulation</keyword>
<dbReference type="NCBIfam" id="TIGR02937">
    <property type="entry name" value="sigma70-ECF"/>
    <property type="match status" value="1"/>
</dbReference>
<evidence type="ECO:0000313" key="7">
    <source>
        <dbReference type="Proteomes" id="UP000772618"/>
    </source>
</evidence>
<evidence type="ECO:0000256" key="2">
    <source>
        <dbReference type="ARBA" id="ARBA00023015"/>
    </source>
</evidence>
<proteinExistence type="inferred from homology"/>
<dbReference type="InterPro" id="IPR014284">
    <property type="entry name" value="RNA_pol_sigma-70_dom"/>
</dbReference>
<gene>
    <name evidence="6" type="ORF">KK060_01605</name>
</gene>
<dbReference type="InterPro" id="IPR013249">
    <property type="entry name" value="RNA_pol_sigma70_r4_t2"/>
</dbReference>
<organism evidence="6 7">
    <name type="scientific">Chryseosolibacter indicus</name>
    <dbReference type="NCBI Taxonomy" id="2782351"/>
    <lineage>
        <taxon>Bacteria</taxon>
        <taxon>Pseudomonadati</taxon>
        <taxon>Bacteroidota</taxon>
        <taxon>Cytophagia</taxon>
        <taxon>Cytophagales</taxon>
        <taxon>Chryseotaleaceae</taxon>
        <taxon>Chryseosolibacter</taxon>
    </lineage>
</organism>
<dbReference type="EMBL" id="JAHESD010000002">
    <property type="protein sequence ID" value="MBT1701954.1"/>
    <property type="molecule type" value="Genomic_DNA"/>
</dbReference>
<dbReference type="Gene3D" id="1.10.1740.10">
    <property type="match status" value="1"/>
</dbReference>
<dbReference type="InterPro" id="IPR036388">
    <property type="entry name" value="WH-like_DNA-bd_sf"/>
</dbReference>
<dbReference type="Gene3D" id="1.10.10.10">
    <property type="entry name" value="Winged helix-like DNA-binding domain superfamily/Winged helix DNA-binding domain"/>
    <property type="match status" value="1"/>
</dbReference>
<feature type="domain" description="HTH luxR-type" evidence="5">
    <location>
        <begin position="148"/>
        <end position="175"/>
    </location>
</feature>
<evidence type="ECO:0000256" key="1">
    <source>
        <dbReference type="ARBA" id="ARBA00010641"/>
    </source>
</evidence>
<sequence>MKIDQHYIGVLLELISKDDQKAFGILFQMFYKRLLNFAFQYVRTNEVAEEIVSDVFVRLWNKRTEITTIENPEAFLFISVRNAALNHLEKFSLYQVCRIPDNERGELVNLDNPQKELEWKELLFKMDEAIATLPTECQRIFRLSREEGFKTKEVAEILNISPRTVETQLYRAVRKIDALLSVYLKKKVLK</sequence>
<dbReference type="CDD" id="cd06171">
    <property type="entry name" value="Sigma70_r4"/>
    <property type="match status" value="1"/>
</dbReference>
<dbReference type="RefSeq" id="WP_254151650.1">
    <property type="nucleotide sequence ID" value="NZ_JAHESD010000002.1"/>
</dbReference>
<name>A0ABS5VM75_9BACT</name>